<reference evidence="2" key="1">
    <citation type="journal article" date="2012" name="Nature">
        <title>The oyster genome reveals stress adaptation and complexity of shell formation.</title>
        <authorList>
            <person name="Zhang G."/>
            <person name="Fang X."/>
            <person name="Guo X."/>
            <person name="Li L."/>
            <person name="Luo R."/>
            <person name="Xu F."/>
            <person name="Yang P."/>
            <person name="Zhang L."/>
            <person name="Wang X."/>
            <person name="Qi H."/>
            <person name="Xiong Z."/>
            <person name="Que H."/>
            <person name="Xie Y."/>
            <person name="Holland P.W."/>
            <person name="Paps J."/>
            <person name="Zhu Y."/>
            <person name="Wu F."/>
            <person name="Chen Y."/>
            <person name="Wang J."/>
            <person name="Peng C."/>
            <person name="Meng J."/>
            <person name="Yang L."/>
            <person name="Liu J."/>
            <person name="Wen B."/>
            <person name="Zhang N."/>
            <person name="Huang Z."/>
            <person name="Zhu Q."/>
            <person name="Feng Y."/>
            <person name="Mount A."/>
            <person name="Hedgecock D."/>
            <person name="Xu Z."/>
            <person name="Liu Y."/>
            <person name="Domazet-Loso T."/>
            <person name="Du Y."/>
            <person name="Sun X."/>
            <person name="Zhang S."/>
            <person name="Liu B."/>
            <person name="Cheng P."/>
            <person name="Jiang X."/>
            <person name="Li J."/>
            <person name="Fan D."/>
            <person name="Wang W."/>
            <person name="Fu W."/>
            <person name="Wang T."/>
            <person name="Wang B."/>
            <person name="Zhang J."/>
            <person name="Peng Z."/>
            <person name="Li Y."/>
            <person name="Li N."/>
            <person name="Wang J."/>
            <person name="Chen M."/>
            <person name="He Y."/>
            <person name="Tan F."/>
            <person name="Song X."/>
            <person name="Zheng Q."/>
            <person name="Huang R."/>
            <person name="Yang H."/>
            <person name="Du X."/>
            <person name="Chen L."/>
            <person name="Yang M."/>
            <person name="Gaffney P.M."/>
            <person name="Wang S."/>
            <person name="Luo L."/>
            <person name="She Z."/>
            <person name="Ming Y."/>
            <person name="Huang W."/>
            <person name="Zhang S."/>
            <person name="Huang B."/>
            <person name="Zhang Y."/>
            <person name="Qu T."/>
            <person name="Ni P."/>
            <person name="Miao G."/>
            <person name="Wang J."/>
            <person name="Wang Q."/>
            <person name="Steinberg C.E."/>
            <person name="Wang H."/>
            <person name="Li N."/>
            <person name="Qian L."/>
            <person name="Zhang G."/>
            <person name="Li Y."/>
            <person name="Yang H."/>
            <person name="Liu X."/>
            <person name="Wang J."/>
            <person name="Yin Y."/>
            <person name="Wang J."/>
        </authorList>
    </citation>
    <scope>NUCLEOTIDE SEQUENCE [LARGE SCALE GENOMIC DNA]</scope>
    <source>
        <strain evidence="2">05x7-T-G4-1.051#20</strain>
    </source>
</reference>
<dbReference type="PANTHER" id="PTHR24043:SF8">
    <property type="entry name" value="EGF-LIKE DOMAIN-CONTAINING PROTEIN"/>
    <property type="match status" value="1"/>
</dbReference>
<dbReference type="Gene3D" id="2.170.300.10">
    <property type="entry name" value="Tie2 ligand-binding domain superfamily"/>
    <property type="match status" value="1"/>
</dbReference>
<evidence type="ECO:0000256" key="1">
    <source>
        <dbReference type="ARBA" id="ARBA00022536"/>
    </source>
</evidence>
<keyword evidence="2" id="KW-0675">Receptor</keyword>
<dbReference type="GO" id="GO:0005044">
    <property type="term" value="F:scavenger receptor activity"/>
    <property type="evidence" value="ECO:0007669"/>
    <property type="project" value="InterPro"/>
</dbReference>
<dbReference type="EMBL" id="JH818947">
    <property type="protein sequence ID" value="EKC40531.1"/>
    <property type="molecule type" value="Genomic_DNA"/>
</dbReference>
<sequence>MKREISAVDRENIADEAVPINKPLHEDQINDLQIPRAASCTIFTCTPDSACSEFPENVAVNKSAWQMHPYPNRDWGADRAVDGLCSIGFYGTGCNGDCGNCLDINQCYHIDGSCLTGCKAGYQGDTCKTPCSHGFFGLNCSETCIETCDGCNNVNGICDYGCISGWKGRICNERNGMRRRHETHQPINSTALQDEGDRLPVSNNNVPCNEYEELGELAVEMYDTVE</sequence>
<dbReference type="PANTHER" id="PTHR24043">
    <property type="entry name" value="SCAVENGER RECEPTOR CLASS F"/>
    <property type="match status" value="1"/>
</dbReference>
<proteinExistence type="predicted"/>
<organism evidence="2">
    <name type="scientific">Magallana gigas</name>
    <name type="common">Pacific oyster</name>
    <name type="synonym">Crassostrea gigas</name>
    <dbReference type="NCBI Taxonomy" id="29159"/>
    <lineage>
        <taxon>Eukaryota</taxon>
        <taxon>Metazoa</taxon>
        <taxon>Spiralia</taxon>
        <taxon>Lophotrochozoa</taxon>
        <taxon>Mollusca</taxon>
        <taxon>Bivalvia</taxon>
        <taxon>Autobranchia</taxon>
        <taxon>Pteriomorphia</taxon>
        <taxon>Ostreida</taxon>
        <taxon>Ostreoidea</taxon>
        <taxon>Ostreidae</taxon>
        <taxon>Magallana</taxon>
    </lineage>
</organism>
<gene>
    <name evidence="2" type="ORF">CGI_10025585</name>
</gene>
<dbReference type="HOGENOM" id="CLU_1225839_0_0_1"/>
<dbReference type="AlphaFoldDB" id="K1RZU7"/>
<keyword evidence="1" id="KW-0245">EGF-like domain</keyword>
<protein>
    <submittedName>
        <fullName evidence="2">Scavenger receptor class F member 2</fullName>
    </submittedName>
</protein>
<name>K1RZU7_MAGGI</name>
<evidence type="ECO:0000313" key="2">
    <source>
        <dbReference type="EMBL" id="EKC40531.1"/>
    </source>
</evidence>
<dbReference type="InterPro" id="IPR042635">
    <property type="entry name" value="MEGF10/SREC1/2-like"/>
</dbReference>
<accession>K1RZU7</accession>
<dbReference type="InParanoid" id="K1RZU7"/>